<keyword evidence="1" id="KW-0812">Transmembrane</keyword>
<evidence type="ECO:0000256" key="1">
    <source>
        <dbReference type="SAM" id="Phobius"/>
    </source>
</evidence>
<sequence>MKTQIYIWGNRRFEVCKIPKNKKKVGFLGVLAIPFILTLGTNWLYLLGVNVLFRIKPLWIFQ</sequence>
<proteinExistence type="predicted"/>
<comment type="caution">
    <text evidence="2">The sequence shown here is derived from an EMBL/GenBank/DDBJ whole genome shotgun (WGS) entry which is preliminary data.</text>
</comment>
<keyword evidence="1" id="KW-1133">Transmembrane helix</keyword>
<keyword evidence="1" id="KW-0472">Membrane</keyword>
<gene>
    <name evidence="2" type="ORF">LCGC14_3143600</name>
</gene>
<reference evidence="2" key="1">
    <citation type="journal article" date="2015" name="Nature">
        <title>Complex archaea that bridge the gap between prokaryotes and eukaryotes.</title>
        <authorList>
            <person name="Spang A."/>
            <person name="Saw J.H."/>
            <person name="Jorgensen S.L."/>
            <person name="Zaremba-Niedzwiedzka K."/>
            <person name="Martijn J."/>
            <person name="Lind A.E."/>
            <person name="van Eijk R."/>
            <person name="Schleper C."/>
            <person name="Guy L."/>
            <person name="Ettema T.J."/>
        </authorList>
    </citation>
    <scope>NUCLEOTIDE SEQUENCE</scope>
</reference>
<accession>A0A0F8Y322</accession>
<feature type="transmembrane region" description="Helical" evidence="1">
    <location>
        <begin position="25"/>
        <end position="46"/>
    </location>
</feature>
<organism evidence="2">
    <name type="scientific">marine sediment metagenome</name>
    <dbReference type="NCBI Taxonomy" id="412755"/>
    <lineage>
        <taxon>unclassified sequences</taxon>
        <taxon>metagenomes</taxon>
        <taxon>ecological metagenomes</taxon>
    </lineage>
</organism>
<evidence type="ECO:0000313" key="2">
    <source>
        <dbReference type="EMBL" id="KKK48589.1"/>
    </source>
</evidence>
<dbReference type="AlphaFoldDB" id="A0A0F8Y322"/>
<dbReference type="EMBL" id="LAZR01068991">
    <property type="protein sequence ID" value="KKK48589.1"/>
    <property type="molecule type" value="Genomic_DNA"/>
</dbReference>
<protein>
    <submittedName>
        <fullName evidence="2">Uncharacterized protein</fullName>
    </submittedName>
</protein>
<name>A0A0F8Y322_9ZZZZ</name>